<dbReference type="PANTHER" id="PTHR12558">
    <property type="entry name" value="CELL DIVISION CYCLE 16,23,27"/>
    <property type="match status" value="1"/>
</dbReference>
<keyword evidence="2" id="KW-1185">Reference proteome</keyword>
<dbReference type="RefSeq" id="WP_106227543.1">
    <property type="nucleotide sequence ID" value="NZ_PVTV01000013.1"/>
</dbReference>
<dbReference type="PANTHER" id="PTHR12558:SF13">
    <property type="entry name" value="CELL DIVISION CYCLE PROTEIN 27 HOMOLOG"/>
    <property type="match status" value="1"/>
</dbReference>
<dbReference type="Pfam" id="PF07721">
    <property type="entry name" value="TPR_4"/>
    <property type="match status" value="1"/>
</dbReference>
<sequence length="624" mass="67448">MSNHCAINRSSRVKFTPKSLGVTQFFSRQLGARLLLSAGCTVAVQASAGALAQATGPNGGRAKSETEVIRLHANQLPDVTLTGTILFKILAAEIAAQRGNYLAAGNTLADLARETADPRLARRSLEFYLAGGNLTGALDASRTWLRIAPNDDEAVSTELALGAAAGQTTGLAQALRKRIDKSTDKPAAITQAVTTLARMQNKQEAFSILSEAINQSSVKNLPAARLALADMAQSSGDSKQALAEARIALGANPNSEDAAARVLEYGMSVDADGAMAEVAAFTKRQPKARRVRLLLAGQLSERGRYSEAMAEVQSMLRNAPEDFELLFVQAQLAARAKQWQDAKKFIDQFINVQTQRKSAGPDGASDAGVALSDAYQFRAGVLEEIGKFDEAYADLSLIKDPSNAVFAAQMRQAVIRGKQGRIDEAVAILDAAQPEDDESADVVLVTTSQVLRNAKRIDEAIKRLQAADKERGSSKSVKYDLAMLYEQQNNLPEAERLLRQVIVLDSRHAHAYNALGYALADRNIRLDEALILLNKASELAPNDPFIMDSLGWVKFRMGDYPAAVQILMRAYVKRPEADIAAHLGEVYWAQGDQDKARALWREGLAKEAGNATLVETMKRFGVAP</sequence>
<comment type="caution">
    <text evidence="1">The sequence shown here is derived from an EMBL/GenBank/DDBJ whole genome shotgun (WGS) entry which is preliminary data.</text>
</comment>
<dbReference type="OrthoDB" id="9766710at2"/>
<dbReference type="SUPFAM" id="SSF48452">
    <property type="entry name" value="TPR-like"/>
    <property type="match status" value="3"/>
</dbReference>
<evidence type="ECO:0000313" key="1">
    <source>
        <dbReference type="EMBL" id="PRY97972.1"/>
    </source>
</evidence>
<protein>
    <submittedName>
        <fullName evidence="1">Flp pilus assembly protein TadD</fullName>
    </submittedName>
</protein>
<evidence type="ECO:0000313" key="2">
    <source>
        <dbReference type="Proteomes" id="UP000238308"/>
    </source>
</evidence>
<name>A0A2T0XGC2_9BURK</name>
<gene>
    <name evidence="1" type="ORF">BCM14_1687</name>
</gene>
<proteinExistence type="predicted"/>
<organism evidence="1 2">
    <name type="scientific">Jezberella montanilacus</name>
    <dbReference type="NCBI Taxonomy" id="323426"/>
    <lineage>
        <taxon>Bacteria</taxon>
        <taxon>Pseudomonadati</taxon>
        <taxon>Pseudomonadota</taxon>
        <taxon>Betaproteobacteria</taxon>
        <taxon>Burkholderiales</taxon>
        <taxon>Alcaligenaceae</taxon>
        <taxon>Jezberella</taxon>
    </lineage>
</organism>
<dbReference type="Pfam" id="PF13432">
    <property type="entry name" value="TPR_16"/>
    <property type="match status" value="2"/>
</dbReference>
<dbReference type="Gene3D" id="1.25.40.10">
    <property type="entry name" value="Tetratricopeptide repeat domain"/>
    <property type="match status" value="2"/>
</dbReference>
<accession>A0A2T0XGC2</accession>
<dbReference type="AlphaFoldDB" id="A0A2T0XGC2"/>
<dbReference type="Proteomes" id="UP000238308">
    <property type="component" value="Unassembled WGS sequence"/>
</dbReference>
<dbReference type="GO" id="GO:0042802">
    <property type="term" value="F:identical protein binding"/>
    <property type="evidence" value="ECO:0007669"/>
    <property type="project" value="InterPro"/>
</dbReference>
<dbReference type="InterPro" id="IPR011990">
    <property type="entry name" value="TPR-like_helical_dom_sf"/>
</dbReference>
<reference evidence="1 2" key="1">
    <citation type="submission" date="2018-03" db="EMBL/GenBank/DDBJ databases">
        <title>Genomic Encyclopedia of Type Strains, Phase III (KMG-III): the genomes of soil and plant-associated and newly described type strains.</title>
        <authorList>
            <person name="Whitman W."/>
        </authorList>
    </citation>
    <scope>NUCLEOTIDE SEQUENCE [LARGE SCALE GENOMIC DNA]</scope>
    <source>
        <strain evidence="1 2">MWH-P2sevCIIIb</strain>
    </source>
</reference>
<dbReference type="SMART" id="SM00028">
    <property type="entry name" value="TPR"/>
    <property type="match status" value="6"/>
</dbReference>
<dbReference type="InterPro" id="IPR011717">
    <property type="entry name" value="TPR-4"/>
</dbReference>
<dbReference type="InterPro" id="IPR019734">
    <property type="entry name" value="TPR_rpt"/>
</dbReference>
<dbReference type="EMBL" id="PVTV01000013">
    <property type="protein sequence ID" value="PRY97972.1"/>
    <property type="molecule type" value="Genomic_DNA"/>
</dbReference>